<evidence type="ECO:0000313" key="2">
    <source>
        <dbReference type="Proteomes" id="UP001055439"/>
    </source>
</evidence>
<dbReference type="Pfam" id="PF04078">
    <property type="entry name" value="Rcd1"/>
    <property type="match status" value="1"/>
</dbReference>
<dbReference type="OrthoDB" id="1183224at2759"/>
<reference evidence="1" key="1">
    <citation type="submission" date="2022-05" db="EMBL/GenBank/DDBJ databases">
        <title>The Musa troglodytarum L. genome provides insights into the mechanism of non-climacteric behaviour and enrichment of carotenoids.</title>
        <authorList>
            <person name="Wang J."/>
        </authorList>
    </citation>
    <scope>NUCLEOTIDE SEQUENCE</scope>
    <source>
        <tissue evidence="1">Leaf</tissue>
    </source>
</reference>
<dbReference type="Proteomes" id="UP001055439">
    <property type="component" value="Chromosome 8"/>
</dbReference>
<dbReference type="PANTHER" id="PTHR12262">
    <property type="entry name" value="CCR4-NOT TRANSCRIPTION COMPLEX SUBUNIT 9"/>
    <property type="match status" value="1"/>
</dbReference>
<dbReference type="InterPro" id="IPR007216">
    <property type="entry name" value="CNOT9"/>
</dbReference>
<dbReference type="GO" id="GO:0030014">
    <property type="term" value="C:CCR4-NOT complex"/>
    <property type="evidence" value="ECO:0007669"/>
    <property type="project" value="InterPro"/>
</dbReference>
<name>A0A9E7H0T3_9LILI</name>
<dbReference type="AlphaFoldDB" id="A0A9E7H0T3"/>
<proteinExistence type="predicted"/>
<dbReference type="Gene3D" id="1.25.10.10">
    <property type="entry name" value="Leucine-rich Repeat Variant"/>
    <property type="match status" value="1"/>
</dbReference>
<evidence type="ECO:0000313" key="1">
    <source>
        <dbReference type="EMBL" id="URE24700.1"/>
    </source>
</evidence>
<keyword evidence="2" id="KW-1185">Reference proteome</keyword>
<dbReference type="InterPro" id="IPR011989">
    <property type="entry name" value="ARM-like"/>
</dbReference>
<protein>
    <submittedName>
        <fullName evidence="1">Cell differentiation protein rcd1</fullName>
    </submittedName>
</protein>
<dbReference type="GO" id="GO:0006402">
    <property type="term" value="P:mRNA catabolic process"/>
    <property type="evidence" value="ECO:0007669"/>
    <property type="project" value="InterPro"/>
</dbReference>
<gene>
    <name evidence="1" type="ORF">MUK42_17297</name>
</gene>
<sequence>MPSTAHIPQYLYPFLNTTSKTRPFDHLRLASLGVIGPLSKFVLSAMACEALTGGLPAMLKDGTFNRI</sequence>
<organism evidence="1 2">
    <name type="scientific">Musa troglodytarum</name>
    <name type="common">fe'i banana</name>
    <dbReference type="NCBI Taxonomy" id="320322"/>
    <lineage>
        <taxon>Eukaryota</taxon>
        <taxon>Viridiplantae</taxon>
        <taxon>Streptophyta</taxon>
        <taxon>Embryophyta</taxon>
        <taxon>Tracheophyta</taxon>
        <taxon>Spermatophyta</taxon>
        <taxon>Magnoliopsida</taxon>
        <taxon>Liliopsida</taxon>
        <taxon>Zingiberales</taxon>
        <taxon>Musaceae</taxon>
        <taxon>Musa</taxon>
    </lineage>
</organism>
<dbReference type="EMBL" id="CP097510">
    <property type="protein sequence ID" value="URE24700.1"/>
    <property type="molecule type" value="Genomic_DNA"/>
</dbReference>
<accession>A0A9E7H0T3</accession>